<dbReference type="AlphaFoldDB" id="A0A016RWR6"/>
<gene>
    <name evidence="2" type="primary">Acey_s0352.g3272</name>
    <name evidence="2" type="ORF">Y032_0352g3272</name>
</gene>
<protein>
    <submittedName>
        <fullName evidence="2">Uncharacterized protein</fullName>
    </submittedName>
</protein>
<dbReference type="EMBL" id="JARK01001688">
    <property type="protein sequence ID" value="EYB82746.1"/>
    <property type="molecule type" value="Genomic_DNA"/>
</dbReference>
<feature type="compositionally biased region" description="Basic and acidic residues" evidence="1">
    <location>
        <begin position="1"/>
        <end position="17"/>
    </location>
</feature>
<name>A0A016RWR6_9BILA</name>
<reference evidence="3" key="1">
    <citation type="journal article" date="2015" name="Nat. Genet.">
        <title>The genome and transcriptome of the zoonotic hookworm Ancylostoma ceylanicum identify infection-specific gene families.</title>
        <authorList>
            <person name="Schwarz E.M."/>
            <person name="Hu Y."/>
            <person name="Antoshechkin I."/>
            <person name="Miller M.M."/>
            <person name="Sternberg P.W."/>
            <person name="Aroian R.V."/>
        </authorList>
    </citation>
    <scope>NUCLEOTIDE SEQUENCE</scope>
    <source>
        <strain evidence="3">HY135</strain>
    </source>
</reference>
<accession>A0A016RWR6</accession>
<evidence type="ECO:0000313" key="2">
    <source>
        <dbReference type="EMBL" id="EYB82746.1"/>
    </source>
</evidence>
<evidence type="ECO:0000313" key="3">
    <source>
        <dbReference type="Proteomes" id="UP000024635"/>
    </source>
</evidence>
<comment type="caution">
    <text evidence="2">The sequence shown here is derived from an EMBL/GenBank/DDBJ whole genome shotgun (WGS) entry which is preliminary data.</text>
</comment>
<organism evidence="2 3">
    <name type="scientific">Ancylostoma ceylanicum</name>
    <dbReference type="NCBI Taxonomy" id="53326"/>
    <lineage>
        <taxon>Eukaryota</taxon>
        <taxon>Metazoa</taxon>
        <taxon>Ecdysozoa</taxon>
        <taxon>Nematoda</taxon>
        <taxon>Chromadorea</taxon>
        <taxon>Rhabditida</taxon>
        <taxon>Rhabditina</taxon>
        <taxon>Rhabditomorpha</taxon>
        <taxon>Strongyloidea</taxon>
        <taxon>Ancylostomatidae</taxon>
        <taxon>Ancylostomatinae</taxon>
        <taxon>Ancylostoma</taxon>
    </lineage>
</organism>
<evidence type="ECO:0000256" key="1">
    <source>
        <dbReference type="SAM" id="MobiDB-lite"/>
    </source>
</evidence>
<dbReference type="Proteomes" id="UP000024635">
    <property type="component" value="Unassembled WGS sequence"/>
</dbReference>
<proteinExistence type="predicted"/>
<sequence length="163" mass="18886">MFQAIEDKNYGEIGSKRDPRRRPRVAVSRKLQVQEKAGDKAMSNSKSSTLPAVFFLRRDRCMNFPQELLRTPPVRQGKNTGKHSALKWNHIITSDAVVWKGGLSYERPSCLLFLIALRLYSIKLHFQNKNHVPLCMYVYKTQQFSWNITSTMSTLHITHADTY</sequence>
<keyword evidence="3" id="KW-1185">Reference proteome</keyword>
<feature type="region of interest" description="Disordered" evidence="1">
    <location>
        <begin position="1"/>
        <end position="30"/>
    </location>
</feature>